<reference evidence="7 8" key="1">
    <citation type="submission" date="2018-05" db="EMBL/GenBank/DDBJ databases">
        <title>Genome sequencing and assembly of the regulated plant pathogen Lachnellula willkommii and related sister species for the development of diagnostic species identification markers.</title>
        <authorList>
            <person name="Giroux E."/>
            <person name="Bilodeau G."/>
        </authorList>
    </citation>
    <scope>NUCLEOTIDE SEQUENCE [LARGE SCALE GENOMIC DNA]</scope>
    <source>
        <strain evidence="7 8">CBS 268.59</strain>
    </source>
</reference>
<dbReference type="PANTHER" id="PTHR43098">
    <property type="entry name" value="L-ORNITHINE N(5)-MONOOXYGENASE-RELATED"/>
    <property type="match status" value="1"/>
</dbReference>
<keyword evidence="4" id="KW-0274">FAD</keyword>
<keyword evidence="5" id="KW-0521">NADP</keyword>
<evidence type="ECO:0000256" key="6">
    <source>
        <dbReference type="ARBA" id="ARBA00023002"/>
    </source>
</evidence>
<dbReference type="PANTHER" id="PTHR43098:SF2">
    <property type="entry name" value="FAD-BINDING MONOOXYGENASE AUSB-RELATED"/>
    <property type="match status" value="1"/>
</dbReference>
<comment type="caution">
    <text evidence="7">The sequence shown here is derived from an EMBL/GenBank/DDBJ whole genome shotgun (WGS) entry which is preliminary data.</text>
</comment>
<keyword evidence="6" id="KW-0560">Oxidoreductase</keyword>
<keyword evidence="8" id="KW-1185">Reference proteome</keyword>
<dbReference type="AlphaFoldDB" id="A0A8T9C906"/>
<proteinExistence type="inferred from homology"/>
<dbReference type="Proteomes" id="UP000469558">
    <property type="component" value="Unassembled WGS sequence"/>
</dbReference>
<protein>
    <submittedName>
        <fullName evidence="7">FAD-binding monooxygenase ausC</fullName>
    </submittedName>
</protein>
<evidence type="ECO:0000256" key="3">
    <source>
        <dbReference type="ARBA" id="ARBA00022630"/>
    </source>
</evidence>
<evidence type="ECO:0000313" key="8">
    <source>
        <dbReference type="Proteomes" id="UP000469558"/>
    </source>
</evidence>
<dbReference type="OrthoDB" id="66881at2759"/>
<dbReference type="SUPFAM" id="SSF51905">
    <property type="entry name" value="FAD/NAD(P)-binding domain"/>
    <property type="match status" value="2"/>
</dbReference>
<organism evidence="7 8">
    <name type="scientific">Lachnellula suecica</name>
    <dbReference type="NCBI Taxonomy" id="602035"/>
    <lineage>
        <taxon>Eukaryota</taxon>
        <taxon>Fungi</taxon>
        <taxon>Dikarya</taxon>
        <taxon>Ascomycota</taxon>
        <taxon>Pezizomycotina</taxon>
        <taxon>Leotiomycetes</taxon>
        <taxon>Helotiales</taxon>
        <taxon>Lachnaceae</taxon>
        <taxon>Lachnellula</taxon>
    </lineage>
</organism>
<evidence type="ECO:0000313" key="7">
    <source>
        <dbReference type="EMBL" id="TVY82158.1"/>
    </source>
</evidence>
<dbReference type="InterPro" id="IPR036188">
    <property type="entry name" value="FAD/NAD-bd_sf"/>
</dbReference>
<accession>A0A8T9C906</accession>
<dbReference type="Gene3D" id="3.50.50.60">
    <property type="entry name" value="FAD/NAD(P)-binding domain"/>
    <property type="match status" value="1"/>
</dbReference>
<dbReference type="InterPro" id="IPR050775">
    <property type="entry name" value="FAD-binding_Monooxygenases"/>
</dbReference>
<comment type="cofactor">
    <cofactor evidence="1">
        <name>FAD</name>
        <dbReference type="ChEBI" id="CHEBI:57692"/>
    </cofactor>
</comment>
<comment type="similarity">
    <text evidence="2">Belongs to the FAD-binding monooxygenase family.</text>
</comment>
<evidence type="ECO:0000256" key="4">
    <source>
        <dbReference type="ARBA" id="ARBA00022827"/>
    </source>
</evidence>
<evidence type="ECO:0000256" key="5">
    <source>
        <dbReference type="ARBA" id="ARBA00022857"/>
    </source>
</evidence>
<evidence type="ECO:0000256" key="1">
    <source>
        <dbReference type="ARBA" id="ARBA00001974"/>
    </source>
</evidence>
<keyword evidence="3" id="KW-0285">Flavoprotein</keyword>
<keyword evidence="7" id="KW-0503">Monooxygenase</keyword>
<dbReference type="EMBL" id="QGMK01000362">
    <property type="protein sequence ID" value="TVY82158.1"/>
    <property type="molecule type" value="Genomic_DNA"/>
</dbReference>
<name>A0A8T9C906_9HELO</name>
<gene>
    <name evidence="7" type="primary">ausC_0</name>
    <name evidence="7" type="ORF">LSUE1_G003006</name>
</gene>
<sequence length="273" mass="29935">MEEVPDYVKTLHAIDLPRSNRIRARVDSVVTDPKVAEKLKAWYPSWCKRPTFHDEYLPVFNRDNVTLVDTDGKGLDSITNGSIIAGSQSYPVDVIIFATGFREPFGGTPAERANMTITGKGGVSMSKEWASKGPSTLHGILDHNFPNLFLSGLWQSSNSPNFVFSVGEVAKHAAYILAEAKRRTGGQPLTVTSTPAATEDWATQIMMHGLPLAAGMGCTPSYFNIEGAIDRAPPEQQMLIARSGIWGYGFEDFLKQLEAWRAEGNMKGVEVQV</sequence>
<evidence type="ECO:0000256" key="2">
    <source>
        <dbReference type="ARBA" id="ARBA00010139"/>
    </source>
</evidence>
<dbReference type="GO" id="GO:0004497">
    <property type="term" value="F:monooxygenase activity"/>
    <property type="evidence" value="ECO:0007669"/>
    <property type="project" value="UniProtKB-KW"/>
</dbReference>